<gene>
    <name evidence="1" type="ORF">MB2181_01560</name>
</gene>
<evidence type="ECO:0000313" key="2">
    <source>
        <dbReference type="Proteomes" id="UP000054262"/>
    </source>
</evidence>
<dbReference type="Proteomes" id="UP000054262">
    <property type="component" value="Unassembled WGS sequence"/>
</dbReference>
<sequence length="205" mass="23955">MVKDHTKNIRLSIANKAAEIIMEEGITDYQYAKKKAVRYLDLDTVDLLPSNDEIDKALLDYRLIFKAELDIELVKTIKTEALRIMKFFESFNPYFVTQLSEGLLPKYPIIQINLFSDNMKEVEYILLNNNIPFETKDFNISEKRTKKQSLKKIPLILIERGNVPVELKIFEPHDQKRNKKNLMDMRGLDLKQLSNFDPNSLLSNS</sequence>
<reference evidence="1 2" key="1">
    <citation type="submission" date="2006-11" db="EMBL/GenBank/DDBJ databases">
        <authorList>
            <person name="Giovannoni S."/>
            <person name="Vergin K."/>
            <person name="Ferriera S."/>
            <person name="Johnson J."/>
            <person name="Kravitz S."/>
            <person name="Beeson K."/>
            <person name="Sutton G."/>
            <person name="Rogers Y.-H."/>
            <person name="Friedman R."/>
            <person name="Frazier M."/>
            <person name="Venter J.C."/>
        </authorList>
    </citation>
    <scope>NUCLEOTIDE SEQUENCE [LARGE SCALE GENOMIC DNA]</scope>
    <source>
        <strain evidence="1 2">HTCC2181</strain>
    </source>
</reference>
<name>A0P5A9_9PROT</name>
<keyword evidence="2" id="KW-1185">Reference proteome</keyword>
<dbReference type="AlphaFoldDB" id="A0P5A9"/>
<dbReference type="OrthoDB" id="9157371at2"/>
<protein>
    <submittedName>
        <fullName evidence="1">Uncharacterized protein</fullName>
    </submittedName>
</protein>
<dbReference type="EMBL" id="AAUX01000001">
    <property type="protein sequence ID" value="EAV46719.1"/>
    <property type="molecule type" value="Genomic_DNA"/>
</dbReference>
<accession>A0P5A9</accession>
<evidence type="ECO:0000313" key="1">
    <source>
        <dbReference type="EMBL" id="EAV46719.1"/>
    </source>
</evidence>
<comment type="caution">
    <text evidence="1">The sequence shown here is derived from an EMBL/GenBank/DDBJ whole genome shotgun (WGS) entry which is preliminary data.</text>
</comment>
<organism evidence="1 2">
    <name type="scientific">Methylophilales bacterium HTCC2181</name>
    <dbReference type="NCBI Taxonomy" id="383631"/>
    <lineage>
        <taxon>Bacteria</taxon>
        <taxon>Pseudomonadati</taxon>
        <taxon>Pseudomonadota</taxon>
        <taxon>Betaproteobacteria</taxon>
        <taxon>Nitrosomonadales</taxon>
        <taxon>OM43 clade</taxon>
    </lineage>
</organism>
<proteinExistence type="predicted"/>